<proteinExistence type="predicted"/>
<evidence type="ECO:0000259" key="1">
    <source>
        <dbReference type="Pfam" id="PF13333"/>
    </source>
</evidence>
<dbReference type="EMBL" id="NFHN01000046">
    <property type="protein sequence ID" value="OUN44694.1"/>
    <property type="molecule type" value="Genomic_DNA"/>
</dbReference>
<dbReference type="Pfam" id="PF13333">
    <property type="entry name" value="rve_2"/>
    <property type="match status" value="1"/>
</dbReference>
<dbReference type="GO" id="GO:0015074">
    <property type="term" value="P:DNA integration"/>
    <property type="evidence" value="ECO:0007669"/>
    <property type="project" value="InterPro"/>
</dbReference>
<accession>A0A1Y4NZQ7</accession>
<protein>
    <recommendedName>
        <fullName evidence="1">Integrase catalytic domain-containing protein</fullName>
    </recommendedName>
</protein>
<evidence type="ECO:0000313" key="2">
    <source>
        <dbReference type="EMBL" id="OUN44694.1"/>
    </source>
</evidence>
<evidence type="ECO:0000313" key="3">
    <source>
        <dbReference type="Proteomes" id="UP000195868"/>
    </source>
</evidence>
<gene>
    <name evidence="2" type="ORF">B5G22_09380</name>
</gene>
<feature type="domain" description="Integrase catalytic" evidence="1">
    <location>
        <begin position="7"/>
        <end position="50"/>
    </location>
</feature>
<sequence length="52" mass="6127">MLQKSFGFPQCKGIGEFKEITKNYVDWFNNRRISQKTKGMTPCEYREHALAV</sequence>
<organism evidence="2 3">
    <name type="scientific">Limosilactobacillus reuteri</name>
    <name type="common">Lactobacillus reuteri</name>
    <dbReference type="NCBI Taxonomy" id="1598"/>
    <lineage>
        <taxon>Bacteria</taxon>
        <taxon>Bacillati</taxon>
        <taxon>Bacillota</taxon>
        <taxon>Bacilli</taxon>
        <taxon>Lactobacillales</taxon>
        <taxon>Lactobacillaceae</taxon>
        <taxon>Limosilactobacillus</taxon>
    </lineage>
</organism>
<reference evidence="3" key="1">
    <citation type="submission" date="2017-04" db="EMBL/GenBank/DDBJ databases">
        <title>Function of individual gut microbiota members based on whole genome sequencing of pure cultures obtained from chicken caecum.</title>
        <authorList>
            <person name="Medvecky M."/>
            <person name="Cejkova D."/>
            <person name="Polansky O."/>
            <person name="Karasova D."/>
            <person name="Kubasova T."/>
            <person name="Cizek A."/>
            <person name="Rychlik I."/>
        </authorList>
    </citation>
    <scope>NUCLEOTIDE SEQUENCE [LARGE SCALE GENOMIC DNA]</scope>
    <source>
        <strain evidence="3">An71</strain>
    </source>
</reference>
<dbReference type="Proteomes" id="UP000195868">
    <property type="component" value="Unassembled WGS sequence"/>
</dbReference>
<dbReference type="AlphaFoldDB" id="A0A1Y4NZQ7"/>
<name>A0A1Y4NZQ7_LIMRT</name>
<comment type="caution">
    <text evidence="2">The sequence shown here is derived from an EMBL/GenBank/DDBJ whole genome shotgun (WGS) entry which is preliminary data.</text>
</comment>
<dbReference type="InterPro" id="IPR001584">
    <property type="entry name" value="Integrase_cat-core"/>
</dbReference>